<dbReference type="SMART" id="SM00209">
    <property type="entry name" value="TSP1"/>
    <property type="match status" value="1"/>
</dbReference>
<feature type="domain" description="EGF-like" evidence="16">
    <location>
        <begin position="2193"/>
        <end position="2229"/>
    </location>
</feature>
<dbReference type="GO" id="GO:0016020">
    <property type="term" value="C:membrane"/>
    <property type="evidence" value="ECO:0007669"/>
    <property type="project" value="UniProtKB-SubCell"/>
</dbReference>
<feature type="disulfide bond" evidence="12">
    <location>
        <begin position="2313"/>
        <end position="2330"/>
    </location>
</feature>
<evidence type="ECO:0000256" key="12">
    <source>
        <dbReference type="PROSITE-ProRule" id="PRU00076"/>
    </source>
</evidence>
<keyword evidence="4" id="KW-0812">Transmembrane</keyword>
<keyword evidence="2" id="KW-0217">Developmental protein</keyword>
<feature type="domain" description="EGF-like" evidence="16">
    <location>
        <begin position="1790"/>
        <end position="1826"/>
    </location>
</feature>
<dbReference type="PROSITE" id="PS50026">
    <property type="entry name" value="EGF_3"/>
    <property type="match status" value="23"/>
</dbReference>
<organism evidence="20 21">
    <name type="scientific">Holothuria leucospilota</name>
    <name type="common">Black long sea cucumber</name>
    <name type="synonym">Mertensiothuria leucospilota</name>
    <dbReference type="NCBI Taxonomy" id="206669"/>
    <lineage>
        <taxon>Eukaryota</taxon>
        <taxon>Metazoa</taxon>
        <taxon>Echinodermata</taxon>
        <taxon>Eleutherozoa</taxon>
        <taxon>Echinozoa</taxon>
        <taxon>Holothuroidea</taxon>
        <taxon>Aspidochirotacea</taxon>
        <taxon>Aspidochirotida</taxon>
        <taxon>Holothuriidae</taxon>
        <taxon>Holothuria</taxon>
    </lineage>
</organism>
<dbReference type="PROSITE" id="PS50825">
    <property type="entry name" value="HYR"/>
    <property type="match status" value="5"/>
</dbReference>
<accession>A0A9Q1BJR4</accession>
<feature type="disulfide bond" evidence="13">
    <location>
        <begin position="100"/>
        <end position="127"/>
    </location>
</feature>
<dbReference type="InterPro" id="IPR036383">
    <property type="entry name" value="TSP1_rpt_sf"/>
</dbReference>
<dbReference type="Proteomes" id="UP001152320">
    <property type="component" value="Chromosome 15"/>
</dbReference>
<keyword evidence="7" id="KW-0914">Notch signaling pathway</keyword>
<feature type="domain" description="EGF-like" evidence="16">
    <location>
        <begin position="2101"/>
        <end position="2136"/>
    </location>
</feature>
<feature type="domain" description="Sushi" evidence="18">
    <location>
        <begin position="440"/>
        <end position="502"/>
    </location>
</feature>
<feature type="disulfide bond" evidence="12">
    <location>
        <begin position="1778"/>
        <end position="1787"/>
    </location>
</feature>
<feature type="domain" description="EGF-like" evidence="16">
    <location>
        <begin position="1714"/>
        <end position="1750"/>
    </location>
</feature>
<dbReference type="FunFam" id="2.10.25.10:FF:000143">
    <property type="entry name" value="Protein crumbs 1"/>
    <property type="match status" value="2"/>
</dbReference>
<feature type="domain" description="EGF-like" evidence="16">
    <location>
        <begin position="1949"/>
        <end position="1985"/>
    </location>
</feature>
<dbReference type="InterPro" id="IPR035976">
    <property type="entry name" value="Sushi/SCR/CCP_sf"/>
</dbReference>
<evidence type="ECO:0000313" key="20">
    <source>
        <dbReference type="EMBL" id="KAJ8027755.1"/>
    </source>
</evidence>
<dbReference type="FunFam" id="2.10.50.10:FF:000018">
    <property type="entry name" value="Sushi, von Willebrand factor type A, EGF and pentraxin domain-containing 1"/>
    <property type="match status" value="1"/>
</dbReference>
<feature type="disulfide bond" evidence="12">
    <location>
        <begin position="2271"/>
        <end position="2281"/>
    </location>
</feature>
<dbReference type="Gene3D" id="2.10.50.10">
    <property type="entry name" value="Tumor Necrosis Factor Receptor, subunit A, domain 2"/>
    <property type="match status" value="3"/>
</dbReference>
<dbReference type="Pfam" id="PF07699">
    <property type="entry name" value="Ephrin_rec_like"/>
    <property type="match status" value="4"/>
</dbReference>
<feature type="disulfide bond" evidence="12">
    <location>
        <begin position="1740"/>
        <end position="1749"/>
    </location>
</feature>
<dbReference type="Gene3D" id="2.10.70.10">
    <property type="entry name" value="Complement Module, domain 1"/>
    <property type="match status" value="10"/>
</dbReference>
<feature type="domain" description="HYR" evidence="17">
    <location>
        <begin position="566"/>
        <end position="653"/>
    </location>
</feature>
<feature type="domain" description="HYR" evidence="17">
    <location>
        <begin position="842"/>
        <end position="923"/>
    </location>
</feature>
<dbReference type="Pfam" id="PF13385">
    <property type="entry name" value="Laminin_G_3"/>
    <property type="match status" value="1"/>
</dbReference>
<dbReference type="InterPro" id="IPR000152">
    <property type="entry name" value="EGF-type_Asp/Asn_hydroxyl_site"/>
</dbReference>
<evidence type="ECO:0000256" key="11">
    <source>
        <dbReference type="ARBA" id="ARBA00023180"/>
    </source>
</evidence>
<evidence type="ECO:0000256" key="5">
    <source>
        <dbReference type="ARBA" id="ARBA00022729"/>
    </source>
</evidence>
<dbReference type="PROSITE" id="PS00022">
    <property type="entry name" value="EGF_1"/>
    <property type="match status" value="21"/>
</dbReference>
<dbReference type="InterPro" id="IPR013032">
    <property type="entry name" value="EGF-like_CS"/>
</dbReference>
<dbReference type="OrthoDB" id="10066368at2759"/>
<feature type="domain" description="Sushi" evidence="18">
    <location>
        <begin position="214"/>
        <end position="268"/>
    </location>
</feature>
<dbReference type="InterPro" id="IPR000436">
    <property type="entry name" value="Sushi_SCR_CCP_dom"/>
</dbReference>
<keyword evidence="14" id="KW-0175">Coiled coil</keyword>
<dbReference type="GO" id="GO:0005509">
    <property type="term" value="F:calcium ion binding"/>
    <property type="evidence" value="ECO:0007669"/>
    <property type="project" value="InterPro"/>
</dbReference>
<feature type="disulfide bond" evidence="13">
    <location>
        <begin position="747"/>
        <end position="774"/>
    </location>
</feature>
<dbReference type="PROSITE" id="PS01187">
    <property type="entry name" value="EGF_CA"/>
    <property type="match status" value="6"/>
</dbReference>
<dbReference type="PROSITE" id="PS50092">
    <property type="entry name" value="TSP1"/>
    <property type="match status" value="1"/>
</dbReference>
<feature type="disulfide bond" evidence="12">
    <location>
        <begin position="2732"/>
        <end position="2741"/>
    </location>
</feature>
<dbReference type="SUPFAM" id="SSF82895">
    <property type="entry name" value="TSP-1 type 1 repeat"/>
    <property type="match status" value="1"/>
</dbReference>
<dbReference type="Pfam" id="PF02494">
    <property type="entry name" value="HYR"/>
    <property type="match status" value="3"/>
</dbReference>
<feature type="domain" description="Sushi" evidence="18">
    <location>
        <begin position="654"/>
        <end position="714"/>
    </location>
</feature>
<name>A0A9Q1BJR4_HOLLE</name>
<keyword evidence="8" id="KW-1133">Transmembrane helix</keyword>
<feature type="domain" description="HYR" evidence="17">
    <location>
        <begin position="267"/>
        <end position="358"/>
    </location>
</feature>
<feature type="domain" description="EGF-like" evidence="16">
    <location>
        <begin position="2459"/>
        <end position="2497"/>
    </location>
</feature>
<dbReference type="PANTHER" id="PTHR12916:SF4">
    <property type="entry name" value="UNINFLATABLE, ISOFORM C"/>
    <property type="match status" value="1"/>
</dbReference>
<dbReference type="InterPro" id="IPR000884">
    <property type="entry name" value="TSP1_rpt"/>
</dbReference>
<dbReference type="InterPro" id="IPR001881">
    <property type="entry name" value="EGF-like_Ca-bd_dom"/>
</dbReference>
<dbReference type="GO" id="GO:0007219">
    <property type="term" value="P:Notch signaling pathway"/>
    <property type="evidence" value="ECO:0007669"/>
    <property type="project" value="UniProtKB-KW"/>
</dbReference>
<dbReference type="Pfam" id="PF00008">
    <property type="entry name" value="EGF"/>
    <property type="match status" value="12"/>
</dbReference>
<dbReference type="FunFam" id="2.10.25.10:FF:000246">
    <property type="entry name" value="EGF-like repeat and discoidin I-like domain-containing protein 3"/>
    <property type="match status" value="1"/>
</dbReference>
<dbReference type="Pfam" id="PF12661">
    <property type="entry name" value="hEGF"/>
    <property type="match status" value="8"/>
</dbReference>
<feature type="domain" description="Sushi" evidence="18">
    <location>
        <begin position="130"/>
        <end position="199"/>
    </location>
</feature>
<feature type="disulfide bond" evidence="12">
    <location>
        <begin position="2370"/>
        <end position="2379"/>
    </location>
</feature>
<sequence>MVGPFRVQNPFYAIIILYKVKTTMKLLNKDLRSDAASSSRHCLSREGDPVGYWDGEEVMCEAFPCPSPYIPLHGMLSNDSSSECSLKNKVPKGTVCIYECEHGYFRVGPASLSCVENGKWSANFPECQVITCGIAAVATPKNGYRSGCSTDTIPYRSTCTLGCNPGYIPTTPSTVKCVVDIDAQNAGKWQGDIIAECFPVMCIPYDPPDNGYIKGCQLQGTQTNATKAQPFQATCTADCDDGYTPVGAISRSCLQSGMWEGNPLECKDVTAPNVVCPDPIVLVAEPRKHFVATDFPWEPLQVSDVSQPVRVVLATINGINEGYNRTTVFAEGVYLLCYVITDGVGNEAKCTVELTVRVTRCPPLLPPINGEAALVGGQGSCNNNPVLGSVCIISCKEGYELSGHTDTNERKCVSGGASLLQGHWDGDIGECKGKLNQSAVTCKVPNVTNGYVYGCSGDSVIYQTKCSFSCNVGFQGVNGINVVDRRCKADGTWTGSQMNCSPIECYGGFRLKHGSISPEKCSQEILLPYAATCQFTCNDGFRLDGPSVKMCTLMGTWNSGRNAVCIDEEPPKFNTSCPSYIHLFAESGTTKAILRYDEPAATDNAGADEVNITRSFPFDMGEYVSEGSHIITYTAIDEAGNQAKCDFHIIVRVHRCPVLQTPARGSMNCPKQIFGATCQFSCNEGYDLQGLKNLTCVLQGSTPTWNGITPTCKPVMCPPLPHRPPPAFRTGCNGLSEPYGTKIVWSCPYGYQGTGTSESICQADGSWTGGDFSCTERECPDIYPPEDVTFTPPGCNVNPSFEDICYLSCKNTGYRIHPLTVEPLRCGGDGKWSRDTTNITCRDNQAPSFLACPVDFFVYAEKGLLQTHVSWNISAEDNSNEHINILCDRDVMVYPLGEYPTHCTATDLAGNTATCKFTFSVKARKCQQLASPMYGEFVGPCSNHYGSTCTIQCVEGYRLKGSNQASCERNETTDEMFWAKETTPECKVSSCPPVPKSIVPTCGGISPAHCTGGANPVFGVVCTFYCDHSLNLTGNTNEIRCESDGSWNIDLDTISVDCKDEVNPTIVVCPENQFLTLSDGNTEVEAYFDVPAASDNSRNPLVIEKTPADVRSPYTVNETTIVTYKFIDKSNNSARCSFKIFVQSNLFPEVENCPDNITTPATGRLTPVTWHPPQFSEPTGKDNLLSVSCNFNSGTELPWGKHNIICRATNLDNGKTVECKFVVEVVPAECPTLPAPRKGALACDDSAYGHFCNQQCNEKYDVPTGNYNPFFICGSSGMWIPSKVLDCSLNRKPGSFQLSSQIQYYSGNCSDPETKKVIQEAFIKLISNHTLNSDVCGGSQECRAENVVVTCGAGQSKRFFADENHYFKKTENLNLNDFLLYKKAEDYMKASKKGNYVFRKYEERAIKKAKRNAGKLRQKRSDEQGNVMTISFQIVANIPDGITDEDYNNTAFNTVDNLYNVVDVLEKEAEDGVLVPEVENISLSIDQNQPLSYDYPGPNCKAGFVISWESLTCVPCVAGTYLDSDKAQCILCPIGTYQDSDTKSECLQCPSGTTTLQEGSTSSSECFPLCTAGRYSKNGVEPCSLCDVGFYQPRSGATGCVQCPSHHSTLIMGSTSEDQCLAFCSPGYYSNTGFEPCQPCPVRYYQSNAGQQRCDVCPGIKTTVGVGTVNKTQCNVTAECGNNDCVNGATCLPLIQGPTCLCADGFNGTYCEENIDDCFENACLNGGKCNDGLNSYSCLCQPGFEGPDCSIDIDECALEPCVNDSVCIDLKGDFMCECPEGYTGKRCQDEINPCDTKPCQNEGTCLNRRTSFHCICPSGTTGEICEIDINECQSQPCLNNGICSNLRDSYECACTPGYSGDRCETDEDLCETNPCLYGGTCIEEIDIFVCVCPPGKTGDICERDATPCDKKPCLNGLCRPSSQIVDGKEFNYTCDCSLTGFTGINCQAEIDECLSNPCSNGGTCTDIKNAYVCKCPHPFTGDTCDKTVNPCDETICENNGTCTADGSSASCICPVGFEGTYCETTWSNCQDEFCQNGGYCAPSGSSEFCTCLKGFNGIACEINIIECELEPCENGGACIDGVGNYTCDCQPGYSGENCEVNIDECLSGPCLNGTCIDQINGFVCQCYGGFEVRSTFKNLFNYFWKKKTQGTLCNLNTDNCTEHKCVNGRCIDGNDTYTCDCHSGFGGRYCEKEIDDCSPNPCAHSIECRDLLDGYLCVCKDGWTGNQCERSIDDCKKCHNEGICQDKHMDFTCLCPPGFEGKLCEKNINECASSPCLEGSCIDEVNGYKCTCPNGKEGKQCQIHTSVCLSNPCSNGGTCSLDEDEERYSCFCIDGFVGDHCEINVDDCKNHDCPESASCVDKVNGRSCVCPSGFKGENCDEEIDPCIAFPCQNGGTCVVGEDSKSSCQCPLGYEGIYCERRKDYCLPNPCLNNGICKNGKNESTCQCAAGYRGKFCDEDIDFCKNDSCDYPGTKKCHDGIEGFTCECRHGFLGQYCDEASSVNYDMVFSSFDENQFVVMRGLPQEDVESFTLALWLRTTSEESIILMHVLESDGQPDLASITLEYPKRLTAVVQSKSFQTDVSVNDDTWHHIALTFNQTTSLLHLFVDGSVVVTQFVPIIGTVIPTNGVFILGSSHDITSDGRYQEQFVGKISGVNLWDEAMTQYTIAEYSKTCFVGVPGSVIGMDDFLEGELGDIWIEEPSTCDPKNDCANSPCANGGKCIDGYHEFTCLCQSGFIGSTCEINFDDCSVNVCENNGTCVDGVDTFTCKCTAGFTGAVCETDLVDGGWSEWSSWSNCSKPCNRGTQRRTRECNNPKPENGGTPCGSDDSEIRYCNVQRCPACKKFVRPKFGYSRCRKFSKDEMSCSISCHRGYSFSVPPLDEYKCGKSTGYIWTHESRINPSLRVPACTKWTKPSGFQVQLKTTYQNPQYSSMSDRYLKEMNSHITRTATAVSQQEGCVQRKECQLVGLSTSRCVSNFTRGDLELKGNKRSTGNVTVSMTFFQAFNDSGDNFTSNDDIMMQESAQKALSNLRNLTTSVVNHVEDGLYLISAGGHLYNAEYEEEIHDVICAEGQITRDNDTLCLPCAAGTFKTEDYCLPCEEGFYQPEEGQTSCRSCPEGKVSPVVGAVSVEECELEDVSEPED</sequence>
<feature type="disulfide bond" evidence="12">
    <location>
        <begin position="2292"/>
        <end position="2301"/>
    </location>
</feature>
<feature type="disulfide bond" evidence="12">
    <location>
        <begin position="2013"/>
        <end position="2022"/>
    </location>
</feature>
<comment type="subcellular location">
    <subcellularLocation>
        <location evidence="1">Membrane</location>
        <topology evidence="1">Single-pass type I membrane protein</topology>
    </subcellularLocation>
</comment>
<evidence type="ECO:0000256" key="14">
    <source>
        <dbReference type="SAM" id="Coils"/>
    </source>
</evidence>
<keyword evidence="11" id="KW-0325">Glycoprotein</keyword>
<feature type="domain" description="EGF-like" evidence="16">
    <location>
        <begin position="1909"/>
        <end position="1947"/>
    </location>
</feature>
<comment type="caution">
    <text evidence="12">Lacks conserved residue(s) required for the propagation of feature annotation.</text>
</comment>
<dbReference type="SUPFAM" id="SSF57184">
    <property type="entry name" value="Growth factor receptor domain"/>
    <property type="match status" value="5"/>
</dbReference>
<evidence type="ECO:0000256" key="13">
    <source>
        <dbReference type="PROSITE-ProRule" id="PRU00302"/>
    </source>
</evidence>
<dbReference type="InterPro" id="IPR013320">
    <property type="entry name" value="ConA-like_dom_sf"/>
</dbReference>
<dbReference type="CDD" id="cd00033">
    <property type="entry name" value="CCP"/>
    <property type="match status" value="6"/>
</dbReference>
<dbReference type="Gene3D" id="2.20.100.10">
    <property type="entry name" value="Thrombospondin type-1 (TSP1) repeat"/>
    <property type="match status" value="1"/>
</dbReference>
<feature type="disulfide bond" evidence="12">
    <location>
        <begin position="2770"/>
        <end position="2779"/>
    </location>
</feature>
<keyword evidence="10 12" id="KW-1015">Disulfide bond</keyword>
<feature type="domain" description="EGF-like" evidence="16">
    <location>
        <begin position="1676"/>
        <end position="1712"/>
    </location>
</feature>
<feature type="domain" description="EGF-like" evidence="16">
    <location>
        <begin position="2025"/>
        <end position="2061"/>
    </location>
</feature>
<keyword evidence="3 12" id="KW-0245">EGF-like domain</keyword>
<dbReference type="SMART" id="SM01411">
    <property type="entry name" value="Ephrin_rec_like"/>
    <property type="match status" value="4"/>
</dbReference>
<dbReference type="CDD" id="cd00054">
    <property type="entry name" value="EGF_CA"/>
    <property type="match status" value="17"/>
</dbReference>
<dbReference type="InterPro" id="IPR001791">
    <property type="entry name" value="Laminin_G"/>
</dbReference>
<feature type="domain" description="EGF-like" evidence="16">
    <location>
        <begin position="1987"/>
        <end position="2023"/>
    </location>
</feature>
<dbReference type="SMART" id="SM00032">
    <property type="entry name" value="CCP"/>
    <property type="match status" value="12"/>
</dbReference>
<feature type="disulfide bond" evidence="12">
    <location>
        <begin position="1816"/>
        <end position="1825"/>
    </location>
</feature>
<dbReference type="InterPro" id="IPR018097">
    <property type="entry name" value="EGF_Ca-bd_CS"/>
</dbReference>
<feature type="disulfide bond" evidence="12">
    <location>
        <begin position="2181"/>
        <end position="2190"/>
    </location>
</feature>
<dbReference type="PANTHER" id="PTHR12916">
    <property type="entry name" value="CYTOCHROME C OXIDASE POLYPEPTIDE VIC-2"/>
    <property type="match status" value="1"/>
</dbReference>
<feature type="domain" description="EGF-like" evidence="16">
    <location>
        <begin position="2421"/>
        <end position="2457"/>
    </location>
</feature>
<protein>
    <submittedName>
        <fullName evidence="20">Fibropellin-1</fullName>
    </submittedName>
</protein>
<dbReference type="SUPFAM" id="SSF57196">
    <property type="entry name" value="EGF/Laminin"/>
    <property type="match status" value="8"/>
</dbReference>
<feature type="disulfide bond" evidence="12">
    <location>
        <begin position="2089"/>
        <end position="2098"/>
    </location>
</feature>
<feature type="domain" description="EGF-like" evidence="16">
    <location>
        <begin position="2156"/>
        <end position="2191"/>
    </location>
</feature>
<keyword evidence="21" id="KW-1185">Reference proteome</keyword>
<dbReference type="InterPro" id="IPR009030">
    <property type="entry name" value="Growth_fac_rcpt_cys_sf"/>
</dbReference>
<feature type="domain" description="EGF-like" evidence="16">
    <location>
        <begin position="1752"/>
        <end position="1788"/>
    </location>
</feature>
<evidence type="ECO:0000256" key="6">
    <source>
        <dbReference type="ARBA" id="ARBA00022737"/>
    </source>
</evidence>
<dbReference type="InterPro" id="IPR006558">
    <property type="entry name" value="LamG-like"/>
</dbReference>
<dbReference type="SMART" id="SM00179">
    <property type="entry name" value="EGF_CA"/>
    <property type="match status" value="21"/>
</dbReference>
<feature type="domain" description="Sushi" evidence="18">
    <location>
        <begin position="63"/>
        <end position="129"/>
    </location>
</feature>
<feature type="disulfide bond" evidence="12">
    <location>
        <begin position="2105"/>
        <end position="2115"/>
    </location>
</feature>
<feature type="coiled-coil region" evidence="14">
    <location>
        <begin position="1399"/>
        <end position="1426"/>
    </location>
</feature>
<proteinExistence type="predicted"/>
<feature type="disulfide bond" evidence="13">
    <location>
        <begin position="239"/>
        <end position="266"/>
    </location>
</feature>
<feature type="domain" description="EGF-like" evidence="16">
    <location>
        <begin position="2304"/>
        <end position="2342"/>
    </location>
</feature>
<evidence type="ECO:0000256" key="7">
    <source>
        <dbReference type="ARBA" id="ARBA00022976"/>
    </source>
</evidence>
<dbReference type="SMART" id="SM00159">
    <property type="entry name" value="PTX"/>
    <property type="match status" value="1"/>
</dbReference>
<evidence type="ECO:0000256" key="4">
    <source>
        <dbReference type="ARBA" id="ARBA00022692"/>
    </source>
</evidence>
<feature type="disulfide bond" evidence="12">
    <location>
        <begin position="2447"/>
        <end position="2456"/>
    </location>
</feature>
<feature type="disulfide bond" evidence="12">
    <location>
        <begin position="2468"/>
        <end position="2485"/>
    </location>
</feature>
<feature type="disulfide bond" evidence="12">
    <location>
        <begin position="2487"/>
        <end position="2496"/>
    </location>
</feature>
<feature type="domain" description="EGF-like" evidence="16">
    <location>
        <begin position="2231"/>
        <end position="2265"/>
    </location>
</feature>
<dbReference type="Pfam" id="PF00090">
    <property type="entry name" value="TSP_1"/>
    <property type="match status" value="1"/>
</dbReference>
<feature type="disulfide bond" evidence="12">
    <location>
        <begin position="2219"/>
        <end position="2228"/>
    </location>
</feature>
<dbReference type="PROSITE" id="PS01186">
    <property type="entry name" value="EGF_2"/>
    <property type="match status" value="18"/>
</dbReference>
<feature type="disulfide bond" evidence="12">
    <location>
        <begin position="2051"/>
        <end position="2060"/>
    </location>
</feature>
<feature type="domain" description="HYR" evidence="17">
    <location>
        <begin position="1059"/>
        <end position="1144"/>
    </location>
</feature>
<dbReference type="InterPro" id="IPR001759">
    <property type="entry name" value="PTX_dom"/>
</dbReference>
<feature type="disulfide bond" evidence="12">
    <location>
        <begin position="2160"/>
        <end position="2170"/>
    </location>
</feature>
<feature type="domain" description="EGF-like" evidence="16">
    <location>
        <begin position="2706"/>
        <end position="2742"/>
    </location>
</feature>
<feature type="domain" description="EGF-like" evidence="16">
    <location>
        <begin position="1866"/>
        <end position="1902"/>
    </location>
</feature>
<feature type="disulfide bond" evidence="12">
    <location>
        <begin position="1854"/>
        <end position="1863"/>
    </location>
</feature>
<dbReference type="SMART" id="SM00560">
    <property type="entry name" value="LamGL"/>
    <property type="match status" value="1"/>
</dbReference>
<feature type="domain" description="EGF-like" evidence="16">
    <location>
        <begin position="2063"/>
        <end position="2099"/>
    </location>
</feature>
<dbReference type="PROSITE" id="PS50025">
    <property type="entry name" value="LAM_G_DOMAIN"/>
    <property type="match status" value="1"/>
</dbReference>
<dbReference type="PROSITE" id="PS51828">
    <property type="entry name" value="PTX_2"/>
    <property type="match status" value="1"/>
</dbReference>
<feature type="domain" description="EGF-like" evidence="16">
    <location>
        <begin position="2382"/>
        <end position="2419"/>
    </location>
</feature>
<evidence type="ECO:0000259" key="18">
    <source>
        <dbReference type="PROSITE" id="PS50923"/>
    </source>
</evidence>
<feature type="disulfide bond" evidence="12">
    <location>
        <begin position="2332"/>
        <end position="2341"/>
    </location>
</feature>
<evidence type="ECO:0000259" key="17">
    <source>
        <dbReference type="PROSITE" id="PS50825"/>
    </source>
</evidence>
<feature type="disulfide bond" evidence="12">
    <location>
        <begin position="1975"/>
        <end position="1984"/>
    </location>
</feature>
<keyword evidence="6" id="KW-0677">Repeat</keyword>
<dbReference type="FunFam" id="2.10.25.10:FF:000327">
    <property type="entry name" value="neurogenic locus notch homolog protein 4"/>
    <property type="match status" value="1"/>
</dbReference>
<feature type="domain" description="Pentraxin (PTX)" evidence="19">
    <location>
        <begin position="2502"/>
        <end position="2704"/>
    </location>
</feature>
<feature type="disulfide bond" evidence="12">
    <location>
        <begin position="1892"/>
        <end position="1901"/>
    </location>
</feature>
<feature type="domain" description="Sushi" evidence="18">
    <location>
        <begin position="359"/>
        <end position="433"/>
    </location>
</feature>
<evidence type="ECO:0000256" key="1">
    <source>
        <dbReference type="ARBA" id="ARBA00004479"/>
    </source>
</evidence>
<feature type="domain" description="Sushi" evidence="18">
    <location>
        <begin position="503"/>
        <end position="567"/>
    </location>
</feature>
<dbReference type="SUPFAM" id="SSF49899">
    <property type="entry name" value="Concanavalin A-like lectins/glucanases"/>
    <property type="match status" value="1"/>
</dbReference>
<keyword evidence="5" id="KW-0732">Signal</keyword>
<keyword evidence="9" id="KW-0472">Membrane</keyword>
<feature type="disulfide bond" evidence="12">
    <location>
        <begin position="2409"/>
        <end position="2418"/>
    </location>
</feature>
<dbReference type="FunFam" id="2.10.25.10:FF:000321">
    <property type="entry name" value="Protein delta homolog 1"/>
    <property type="match status" value="1"/>
</dbReference>
<feature type="domain" description="EGF-like" evidence="16">
    <location>
        <begin position="2744"/>
        <end position="2780"/>
    </location>
</feature>
<dbReference type="SMART" id="SM00282">
    <property type="entry name" value="LamG"/>
    <property type="match status" value="1"/>
</dbReference>
<feature type="domain" description="EGF-like" evidence="16">
    <location>
        <begin position="2267"/>
        <end position="2302"/>
    </location>
</feature>
<dbReference type="FunFam" id="2.10.25.10:FF:000173">
    <property type="entry name" value="Neurogenic locus notch protein 2"/>
    <property type="match status" value="1"/>
</dbReference>
<gene>
    <name evidence="20" type="ORF">HOLleu_29801</name>
</gene>
<dbReference type="GO" id="GO:0005112">
    <property type="term" value="F:Notch binding"/>
    <property type="evidence" value="ECO:0007669"/>
    <property type="project" value="TreeGrafter"/>
</dbReference>
<dbReference type="EMBL" id="JAIZAY010000015">
    <property type="protein sequence ID" value="KAJ8027755.1"/>
    <property type="molecule type" value="Genomic_DNA"/>
</dbReference>
<dbReference type="Gene3D" id="2.10.25.10">
    <property type="entry name" value="Laminin"/>
    <property type="match status" value="23"/>
</dbReference>
<dbReference type="Gene3D" id="2.60.120.200">
    <property type="match status" value="1"/>
</dbReference>
<evidence type="ECO:0000256" key="10">
    <source>
        <dbReference type="ARBA" id="ARBA00023157"/>
    </source>
</evidence>
<dbReference type="Pfam" id="PF00084">
    <property type="entry name" value="Sushi"/>
    <property type="match status" value="7"/>
</dbReference>
<feature type="domain" description="Laminin G" evidence="15">
    <location>
        <begin position="2506"/>
        <end position="2674"/>
    </location>
</feature>
<evidence type="ECO:0000256" key="3">
    <source>
        <dbReference type="ARBA" id="ARBA00022536"/>
    </source>
</evidence>
<dbReference type="SUPFAM" id="SSF57535">
    <property type="entry name" value="Complement control module/SCR domain"/>
    <property type="match status" value="9"/>
</dbReference>
<feature type="domain" description="HYR" evidence="17">
    <location>
        <begin position="1145"/>
        <end position="1227"/>
    </location>
</feature>
<comment type="caution">
    <text evidence="20">The sequence shown here is derived from an EMBL/GenBank/DDBJ whole genome shotgun (WGS) entry which is preliminary data.</text>
</comment>
<evidence type="ECO:0000256" key="2">
    <source>
        <dbReference type="ARBA" id="ARBA00022473"/>
    </source>
</evidence>
<feature type="domain" description="EGF-like" evidence="16">
    <location>
        <begin position="1828"/>
        <end position="1864"/>
    </location>
</feature>
<dbReference type="InterPro" id="IPR011641">
    <property type="entry name" value="Tyr-kin_ephrin_A/B_rcpt-like"/>
</dbReference>
<feature type="domain" description="Sushi" evidence="18">
    <location>
        <begin position="924"/>
        <end position="988"/>
    </location>
</feature>
<dbReference type="PRINTS" id="PR00010">
    <property type="entry name" value="EGFBLOOD"/>
</dbReference>
<dbReference type="SMART" id="SM00181">
    <property type="entry name" value="EGF"/>
    <property type="match status" value="27"/>
</dbReference>
<dbReference type="FunFam" id="2.20.100.10:FF:000002">
    <property type="entry name" value="Unc-5 netrin receptor C"/>
    <property type="match status" value="1"/>
</dbReference>
<evidence type="ECO:0000313" key="21">
    <source>
        <dbReference type="Proteomes" id="UP001152320"/>
    </source>
</evidence>
<feature type="domain" description="EGF-like" evidence="16">
    <location>
        <begin position="2344"/>
        <end position="2380"/>
    </location>
</feature>
<dbReference type="FunFam" id="2.10.25.10:FF:000472">
    <property type="entry name" value="Uncharacterized protein, isoform A"/>
    <property type="match status" value="4"/>
</dbReference>
<feature type="disulfide bond" evidence="12">
    <location>
        <begin position="2255"/>
        <end position="2264"/>
    </location>
</feature>
<reference evidence="20" key="1">
    <citation type="submission" date="2021-10" db="EMBL/GenBank/DDBJ databases">
        <title>Tropical sea cucumber genome reveals ecological adaptation and Cuvierian tubules defense mechanism.</title>
        <authorList>
            <person name="Chen T."/>
        </authorList>
    </citation>
    <scope>NUCLEOTIDE SEQUENCE</scope>
    <source>
        <strain evidence="20">Nanhai2018</strain>
        <tissue evidence="20">Muscle</tissue>
    </source>
</reference>
<keyword evidence="13" id="KW-0768">Sushi</keyword>
<evidence type="ECO:0000259" key="16">
    <source>
        <dbReference type="PROSITE" id="PS50026"/>
    </source>
</evidence>
<dbReference type="InterPro" id="IPR000742">
    <property type="entry name" value="EGF"/>
</dbReference>
<evidence type="ECO:0000259" key="15">
    <source>
        <dbReference type="PROSITE" id="PS50025"/>
    </source>
</evidence>
<evidence type="ECO:0000256" key="8">
    <source>
        <dbReference type="ARBA" id="ARBA00022989"/>
    </source>
</evidence>
<dbReference type="PROSITE" id="PS50923">
    <property type="entry name" value="SUSHI"/>
    <property type="match status" value="9"/>
</dbReference>
<dbReference type="FunFam" id="2.10.25.10:FF:000031">
    <property type="entry name" value="neurogenic locus notch homolog protein 3"/>
    <property type="match status" value="1"/>
</dbReference>
<dbReference type="InterPro" id="IPR003410">
    <property type="entry name" value="HYR_dom"/>
</dbReference>
<evidence type="ECO:0000256" key="9">
    <source>
        <dbReference type="ARBA" id="ARBA00023136"/>
    </source>
</evidence>
<evidence type="ECO:0000259" key="19">
    <source>
        <dbReference type="PROSITE" id="PS51828"/>
    </source>
</evidence>
<dbReference type="PROSITE" id="PS00010">
    <property type="entry name" value="ASX_HYDROXYL"/>
    <property type="match status" value="14"/>
</dbReference>
<feature type="domain" description="Sushi" evidence="18">
    <location>
        <begin position="715"/>
        <end position="776"/>
    </location>
</feature>
<dbReference type="FunFam" id="2.10.25.10:FF:000146">
    <property type="entry name" value="Putative neurogenic locus notch"/>
    <property type="match status" value="1"/>
</dbReference>
<feature type="disulfide bond" evidence="12">
    <location>
        <begin position="1702"/>
        <end position="1711"/>
    </location>
</feature>